<comment type="caution">
    <text evidence="2">The sequence shown here is derived from an EMBL/GenBank/DDBJ whole genome shotgun (WGS) entry which is preliminary data.</text>
</comment>
<accession>A0A8S0TFW4</accession>
<organism evidence="2 3">
    <name type="scientific">Olea europaea subsp. europaea</name>
    <dbReference type="NCBI Taxonomy" id="158383"/>
    <lineage>
        <taxon>Eukaryota</taxon>
        <taxon>Viridiplantae</taxon>
        <taxon>Streptophyta</taxon>
        <taxon>Embryophyta</taxon>
        <taxon>Tracheophyta</taxon>
        <taxon>Spermatophyta</taxon>
        <taxon>Magnoliopsida</taxon>
        <taxon>eudicotyledons</taxon>
        <taxon>Gunneridae</taxon>
        <taxon>Pentapetalae</taxon>
        <taxon>asterids</taxon>
        <taxon>lamiids</taxon>
        <taxon>Lamiales</taxon>
        <taxon>Oleaceae</taxon>
        <taxon>Oleeae</taxon>
        <taxon>Olea</taxon>
    </lineage>
</organism>
<proteinExistence type="predicted"/>
<keyword evidence="3" id="KW-1185">Reference proteome</keyword>
<feature type="region of interest" description="Disordered" evidence="1">
    <location>
        <begin position="1"/>
        <end position="29"/>
    </location>
</feature>
<evidence type="ECO:0000256" key="1">
    <source>
        <dbReference type="SAM" id="MobiDB-lite"/>
    </source>
</evidence>
<dbReference type="EMBL" id="CACTIH010006135">
    <property type="protein sequence ID" value="CAA3004236.1"/>
    <property type="molecule type" value="Genomic_DNA"/>
</dbReference>
<sequence>MHGDSGWHQWHTPAPYGTSGTLRPPMAPRGTRWHLATPQAIHVGDLLCVYPCGSRRYERCVVRYRLGISTPLSRRNSPRVGSAHEHTAPHYFQPVGSNALIVSNSGWKARDCVSHGGAPAV</sequence>
<evidence type="ECO:0000313" key="2">
    <source>
        <dbReference type="EMBL" id="CAA3004236.1"/>
    </source>
</evidence>
<evidence type="ECO:0000313" key="3">
    <source>
        <dbReference type="Proteomes" id="UP000594638"/>
    </source>
</evidence>
<name>A0A8S0TFW4_OLEEU</name>
<dbReference type="Proteomes" id="UP000594638">
    <property type="component" value="Unassembled WGS sequence"/>
</dbReference>
<dbReference type="Gramene" id="OE9A037152T1">
    <property type="protein sequence ID" value="OE9A037152C1"/>
    <property type="gene ID" value="OE9A037152"/>
</dbReference>
<dbReference type="AlphaFoldDB" id="A0A8S0TFW4"/>
<protein>
    <submittedName>
        <fullName evidence="2">Uncharacterized protein</fullName>
    </submittedName>
</protein>
<gene>
    <name evidence="2" type="ORF">OLEA9_A037152</name>
</gene>
<reference evidence="2 3" key="1">
    <citation type="submission" date="2019-12" db="EMBL/GenBank/DDBJ databases">
        <authorList>
            <person name="Alioto T."/>
            <person name="Alioto T."/>
            <person name="Gomez Garrido J."/>
        </authorList>
    </citation>
    <scope>NUCLEOTIDE SEQUENCE [LARGE SCALE GENOMIC DNA]</scope>
</reference>